<protein>
    <recommendedName>
        <fullName evidence="7">Type VII secretion system protein EccE domain-containing protein</fullName>
    </recommendedName>
</protein>
<dbReference type="GO" id="GO:0005886">
    <property type="term" value="C:plasma membrane"/>
    <property type="evidence" value="ECO:0007669"/>
    <property type="project" value="UniProtKB-SubCell"/>
</dbReference>
<evidence type="ECO:0000313" key="9">
    <source>
        <dbReference type="Proteomes" id="UP000042997"/>
    </source>
</evidence>
<gene>
    <name evidence="8" type="ORF">RHRU231_470058</name>
</gene>
<keyword evidence="4" id="KW-0812">Transmembrane</keyword>
<dbReference type="InterPro" id="IPR050051">
    <property type="entry name" value="EccE_dom"/>
</dbReference>
<dbReference type="NCBIfam" id="TIGR03923">
    <property type="entry name" value="T7SS_EccE"/>
    <property type="match status" value="1"/>
</dbReference>
<keyword evidence="5" id="KW-1133">Transmembrane helix</keyword>
<comment type="subcellular location">
    <subcellularLocation>
        <location evidence="1">Cell membrane</location>
    </subcellularLocation>
</comment>
<feature type="domain" description="Type VII secretion system protein EccE" evidence="7">
    <location>
        <begin position="160"/>
        <end position="249"/>
    </location>
</feature>
<evidence type="ECO:0000256" key="1">
    <source>
        <dbReference type="ARBA" id="ARBA00004236"/>
    </source>
</evidence>
<sequence>MVRAQCAALIGWTIAAAAGAPLPASVVVAALAAVSVVVPVRGRDAVDWSREWWRFRNRPIRTAPVIVDVAAAGDGPVGVCWDGSAVVAVVELVPTGGDLTRLTRDRADPLRRLPLAAIAACLSRHDVELDGIDVVAHGRRACDETVAGEAYGSLVGPLPAAATRTVWLALRFDALACPAAVARRGGGAEGAARAVSIAARRVVRALAEQHHAARILDAGEITRAVESVTGCADPLLLEEDRDAVRLPGGLSRASVVEPGHLDRATLTRVWSEPLSSATITVRLRPGTEPGTVRVGAVLRGTSRSPEPSRRTPGTRRLWSRELDGLLASTPTAAAGLEDLVPLRTVQLGDADALTLPVTGCGQVVGADESGAAVSARVTGRGVRTVYVAGELYLAQQLVFRSVAIGARVAIHTDRASAWRPLLAAAGPDRLRLGGDERGFDTIVYDGVRPAAVPAGATAIHVHVDPDRWPRERPDVSILQPGAAGDRVVLTAGGRRVSLSLVSVGAEAAFLGRPRAGGRSRVPQPG</sequence>
<evidence type="ECO:0000259" key="7">
    <source>
        <dbReference type="Pfam" id="PF11203"/>
    </source>
</evidence>
<reference evidence="8 9" key="1">
    <citation type="journal article" date="2014" name="Genome Announc.">
        <title>Draft Genome Sequence of Propane- and Butane-Oxidizing Actinobacterium Rhodococcus ruber IEGM 231.</title>
        <authorList>
            <person name="Ivshina I.B."/>
            <person name="Kuyukina M.S."/>
            <person name="Krivoruchko A.V."/>
            <person name="Barbe V."/>
            <person name="Fischer C."/>
        </authorList>
    </citation>
    <scope>NUCLEOTIDE SEQUENCE [LARGE SCALE GENOMIC DNA]</scope>
</reference>
<dbReference type="InterPro" id="IPR021368">
    <property type="entry name" value="T7SS_EccE"/>
</dbReference>
<proteinExistence type="inferred from homology"/>
<dbReference type="EMBL" id="CCSD01000058">
    <property type="protein sequence ID" value="CDZ89210.1"/>
    <property type="molecule type" value="Genomic_DNA"/>
</dbReference>
<dbReference type="eggNOG" id="ENOG50331Q0">
    <property type="taxonomic scope" value="Bacteria"/>
</dbReference>
<name>A0A098BLW0_9NOCA</name>
<dbReference type="Proteomes" id="UP000042997">
    <property type="component" value="Unassembled WGS sequence"/>
</dbReference>
<accession>A0A098BLW0</accession>
<evidence type="ECO:0000256" key="6">
    <source>
        <dbReference type="ARBA" id="ARBA00023136"/>
    </source>
</evidence>
<evidence type="ECO:0000313" key="8">
    <source>
        <dbReference type="EMBL" id="CDZ89210.1"/>
    </source>
</evidence>
<evidence type="ECO:0000256" key="4">
    <source>
        <dbReference type="ARBA" id="ARBA00022692"/>
    </source>
</evidence>
<dbReference type="AlphaFoldDB" id="A0A098BLW0"/>
<evidence type="ECO:0000256" key="3">
    <source>
        <dbReference type="ARBA" id="ARBA00022475"/>
    </source>
</evidence>
<comment type="similarity">
    <text evidence="2">Belongs to the EccE family.</text>
</comment>
<organism evidence="8 9">
    <name type="scientific">Rhodococcus ruber</name>
    <dbReference type="NCBI Taxonomy" id="1830"/>
    <lineage>
        <taxon>Bacteria</taxon>
        <taxon>Bacillati</taxon>
        <taxon>Actinomycetota</taxon>
        <taxon>Actinomycetes</taxon>
        <taxon>Mycobacteriales</taxon>
        <taxon>Nocardiaceae</taxon>
        <taxon>Rhodococcus</taxon>
    </lineage>
</organism>
<keyword evidence="6" id="KW-0472">Membrane</keyword>
<evidence type="ECO:0000256" key="2">
    <source>
        <dbReference type="ARBA" id="ARBA00007759"/>
    </source>
</evidence>
<dbReference type="Pfam" id="PF11203">
    <property type="entry name" value="EccE"/>
    <property type="match status" value="1"/>
</dbReference>
<keyword evidence="3" id="KW-1003">Cell membrane</keyword>
<dbReference type="OrthoDB" id="4152590at2"/>
<evidence type="ECO:0000256" key="5">
    <source>
        <dbReference type="ARBA" id="ARBA00022989"/>
    </source>
</evidence>